<evidence type="ECO:0000313" key="1">
    <source>
        <dbReference type="EMBL" id="VDI76602.1"/>
    </source>
</evidence>
<protein>
    <recommendedName>
        <fullName evidence="3">Transposase domain-containing protein</fullName>
    </recommendedName>
</protein>
<dbReference type="OrthoDB" id="10036512at2759"/>
<accession>A0A8B6HB68</accession>
<gene>
    <name evidence="1" type="ORF">MGAL_10B085472</name>
</gene>
<organism evidence="1 2">
    <name type="scientific">Mytilus galloprovincialis</name>
    <name type="common">Mediterranean mussel</name>
    <dbReference type="NCBI Taxonomy" id="29158"/>
    <lineage>
        <taxon>Eukaryota</taxon>
        <taxon>Metazoa</taxon>
        <taxon>Spiralia</taxon>
        <taxon>Lophotrochozoa</taxon>
        <taxon>Mollusca</taxon>
        <taxon>Bivalvia</taxon>
        <taxon>Autobranchia</taxon>
        <taxon>Pteriomorphia</taxon>
        <taxon>Mytilida</taxon>
        <taxon>Mytiloidea</taxon>
        <taxon>Mytilidae</taxon>
        <taxon>Mytilinae</taxon>
        <taxon>Mytilus</taxon>
    </lineage>
</organism>
<keyword evidence="2" id="KW-1185">Reference proteome</keyword>
<reference evidence="1" key="1">
    <citation type="submission" date="2018-11" db="EMBL/GenBank/DDBJ databases">
        <authorList>
            <person name="Alioto T."/>
            <person name="Alioto T."/>
        </authorList>
    </citation>
    <scope>NUCLEOTIDE SEQUENCE</scope>
</reference>
<evidence type="ECO:0008006" key="3">
    <source>
        <dbReference type="Google" id="ProtNLM"/>
    </source>
</evidence>
<dbReference type="Proteomes" id="UP000596742">
    <property type="component" value="Unassembled WGS sequence"/>
</dbReference>
<dbReference type="PANTHER" id="PTHR33053">
    <property type="entry name" value="PROTEIN, PUTATIVE-RELATED"/>
    <property type="match status" value="1"/>
</dbReference>
<proteinExistence type="predicted"/>
<name>A0A8B6HB68_MYTGA</name>
<dbReference type="AlphaFoldDB" id="A0A8B6HB68"/>
<sequence length="563" mass="64868">MLQISESDTDEGEKSLADDLKTWANQFEVKQNCLDALLRILKNNGLADELPSCARTLLKTPRIVELKTVSEMSYYHFGLSNMIDHNMKKISKDFNLDQVQNLNLSFNIDGLPLFKSSHTSVWPILCLINNIKESKVFPISFALGTSKPANLDFLNDTVRDLLEICRDGFVFDGRNFTVSISCIICDAPAKALVKNIKQYSGYCGCDRFNQNGEYIGRMTYPQVSNLTQRTDESFRKHEQVQHHKGNSPITQLPIDMIKCFPIDYMHQVCLGVTKRLLVTWMRGPTGDYRLSGAQIRQISENLVALKKNVPREFARKPRPLLEIDRWKATEFRQFLLYTGQFALKGVLSPPYYKHFMALSVAISILVSEKLTALHSEYAQDLLEHFVNKGRELYGREVLVYNVHSLVHLKDDACQFACLENCAAWKFESYMQHLKRKIRGGNLPAAQLVKRIQEELTLSESIPMMKERKIYCKEPNNAFKTSHSKFCEVVYADSSETFMCRIYHSQEAQFLIPCDSRIVGVTRFHHLNYAMKSLRKDCLTQRCMMVKQERYVVFLPLLHDFQGN</sequence>
<dbReference type="EMBL" id="UYJE01009779">
    <property type="protein sequence ID" value="VDI76602.1"/>
    <property type="molecule type" value="Genomic_DNA"/>
</dbReference>
<evidence type="ECO:0000313" key="2">
    <source>
        <dbReference type="Proteomes" id="UP000596742"/>
    </source>
</evidence>
<comment type="caution">
    <text evidence="1">The sequence shown here is derived from an EMBL/GenBank/DDBJ whole genome shotgun (WGS) entry which is preliminary data.</text>
</comment>
<dbReference type="PANTHER" id="PTHR33053:SF26">
    <property type="entry name" value="TRANSPOSASE DOMAIN-CONTAINING PROTEIN"/>
    <property type="match status" value="1"/>
</dbReference>